<dbReference type="HOGENOM" id="CLU_1718323_0_0_2"/>
<dbReference type="EMBL" id="CP002529">
    <property type="protein sequence ID" value="ADY01666.1"/>
    <property type="molecule type" value="Genomic_DNA"/>
</dbReference>
<keyword evidence="2" id="KW-0489">Methyltransferase</keyword>
<evidence type="ECO:0000313" key="3">
    <source>
        <dbReference type="Proteomes" id="UP000007485"/>
    </source>
</evidence>
<dbReference type="STRING" id="985053.VMUT_1461"/>
<evidence type="ECO:0000313" key="2">
    <source>
        <dbReference type="EMBL" id="ADY01666.1"/>
    </source>
</evidence>
<dbReference type="SUPFAM" id="SSF53335">
    <property type="entry name" value="S-adenosyl-L-methionine-dependent methyltransferases"/>
    <property type="match status" value="1"/>
</dbReference>
<reference evidence="2 3" key="1">
    <citation type="journal article" date="2011" name="J. Bacteriol.">
        <title>Complete genome sequence of 'Vulcanisaeta moutnovskia' strain 768-28, a novel member of the hyperthermophilic crenarchaeal genus vulcanisaeta.</title>
        <authorList>
            <person name="Gumerov V.M."/>
            <person name="Mardanov A.V."/>
            <person name="Beletsky A.V."/>
            <person name="Prokofeva M.I."/>
            <person name="Bonch-Osmolovskaya E.A."/>
            <person name="Ravin N.V."/>
            <person name="Skryabin K.G."/>
        </authorList>
    </citation>
    <scope>NUCLEOTIDE SEQUENCE [LARGE SCALE GENOMIC DNA]</scope>
    <source>
        <strain evidence="2 3">768-28</strain>
    </source>
</reference>
<dbReference type="OrthoDB" id="6027at2157"/>
<accession>F0QT77</accession>
<feature type="domain" description="Methyltransferase type 11" evidence="1">
    <location>
        <begin position="46"/>
        <end position="123"/>
    </location>
</feature>
<dbReference type="GO" id="GO:0032259">
    <property type="term" value="P:methylation"/>
    <property type="evidence" value="ECO:0007669"/>
    <property type="project" value="UniProtKB-KW"/>
</dbReference>
<proteinExistence type="predicted"/>
<dbReference type="Proteomes" id="UP000007485">
    <property type="component" value="Chromosome"/>
</dbReference>
<evidence type="ECO:0000259" key="1">
    <source>
        <dbReference type="Pfam" id="PF08241"/>
    </source>
</evidence>
<dbReference type="Gene3D" id="3.40.50.150">
    <property type="entry name" value="Vaccinia Virus protein VP39"/>
    <property type="match status" value="1"/>
</dbReference>
<dbReference type="CDD" id="cd02440">
    <property type="entry name" value="AdoMet_MTases"/>
    <property type="match status" value="1"/>
</dbReference>
<dbReference type="InterPro" id="IPR013216">
    <property type="entry name" value="Methyltransf_11"/>
</dbReference>
<keyword evidence="3" id="KW-1185">Reference proteome</keyword>
<dbReference type="eggNOG" id="arCOG03773">
    <property type="taxonomic scope" value="Archaea"/>
</dbReference>
<dbReference type="GO" id="GO:0008757">
    <property type="term" value="F:S-adenosylmethionine-dependent methyltransferase activity"/>
    <property type="evidence" value="ECO:0007669"/>
    <property type="project" value="InterPro"/>
</dbReference>
<keyword evidence="2" id="KW-0808">Transferase</keyword>
<dbReference type="GeneID" id="10289113"/>
<dbReference type="Pfam" id="PF08241">
    <property type="entry name" value="Methyltransf_11"/>
    <property type="match status" value="1"/>
</dbReference>
<sequence>MLSYKLYVRDYYEALGIRYLELYLRDSVLGYLGAAEALGVRGARVLDVGCGVGIGAGLLSGSAGQYVCLDIACGVLRYANHLPNVDVVCADAALLPIRPGSIDYALLINVVNVEADGEQVLRETLSLGAHVYAVSPRAVDNELIRRLIFHSF</sequence>
<dbReference type="RefSeq" id="WP_013604828.1">
    <property type="nucleotide sequence ID" value="NC_015151.1"/>
</dbReference>
<organism evidence="2 3">
    <name type="scientific">Vulcanisaeta moutnovskia (strain 768-28)</name>
    <dbReference type="NCBI Taxonomy" id="985053"/>
    <lineage>
        <taxon>Archaea</taxon>
        <taxon>Thermoproteota</taxon>
        <taxon>Thermoprotei</taxon>
        <taxon>Thermoproteales</taxon>
        <taxon>Thermoproteaceae</taxon>
        <taxon>Vulcanisaeta</taxon>
    </lineage>
</organism>
<gene>
    <name evidence="2" type="ordered locus">VMUT_1461</name>
</gene>
<dbReference type="KEGG" id="vmo:VMUT_1461"/>
<dbReference type="InterPro" id="IPR029063">
    <property type="entry name" value="SAM-dependent_MTases_sf"/>
</dbReference>
<dbReference type="AlphaFoldDB" id="F0QT77"/>
<protein>
    <submittedName>
        <fullName evidence="2">Methyltransferase type 11</fullName>
    </submittedName>
</protein>
<name>F0QT77_VULM7</name>